<name>A0A1Y1MLF5_PHOPY</name>
<dbReference type="AlphaFoldDB" id="A0A1Y1MLF5"/>
<protein>
    <submittedName>
        <fullName evidence="2">Uncharacterized protein</fullName>
    </submittedName>
</protein>
<proteinExistence type="predicted"/>
<feature type="chain" id="PRO_5013254206" evidence="1">
    <location>
        <begin position="19"/>
        <end position="164"/>
    </location>
</feature>
<evidence type="ECO:0000313" key="2">
    <source>
        <dbReference type="EMBL" id="JAV85305.1"/>
    </source>
</evidence>
<feature type="signal peptide" evidence="1">
    <location>
        <begin position="1"/>
        <end position="18"/>
    </location>
</feature>
<reference evidence="2" key="1">
    <citation type="journal article" date="2016" name="Sci. Rep.">
        <title>Molecular characterization of firefly nuptial gifts: a multi-omics approach sheds light on postcopulatory sexual selection.</title>
        <authorList>
            <person name="Al-Wathiqui N."/>
            <person name="Fallon T.R."/>
            <person name="South A."/>
            <person name="Weng J.K."/>
            <person name="Lewis S.M."/>
        </authorList>
    </citation>
    <scope>NUCLEOTIDE SEQUENCE</scope>
</reference>
<dbReference type="EMBL" id="GEZM01030802">
    <property type="protein sequence ID" value="JAV85305.1"/>
    <property type="molecule type" value="Transcribed_RNA"/>
</dbReference>
<evidence type="ECO:0000256" key="1">
    <source>
        <dbReference type="SAM" id="SignalP"/>
    </source>
</evidence>
<organism evidence="2">
    <name type="scientific">Photinus pyralis</name>
    <name type="common">Common eastern firefly</name>
    <name type="synonym">Lampyris pyralis</name>
    <dbReference type="NCBI Taxonomy" id="7054"/>
    <lineage>
        <taxon>Eukaryota</taxon>
        <taxon>Metazoa</taxon>
        <taxon>Ecdysozoa</taxon>
        <taxon>Arthropoda</taxon>
        <taxon>Hexapoda</taxon>
        <taxon>Insecta</taxon>
        <taxon>Pterygota</taxon>
        <taxon>Neoptera</taxon>
        <taxon>Endopterygota</taxon>
        <taxon>Coleoptera</taxon>
        <taxon>Polyphaga</taxon>
        <taxon>Elateriformia</taxon>
        <taxon>Elateroidea</taxon>
        <taxon>Lampyridae</taxon>
        <taxon>Lampyrinae</taxon>
        <taxon>Photinus</taxon>
    </lineage>
</organism>
<sequence length="164" mass="19095">MTVLTVLILFTKAQPTEAHKKHKHSPIRYVLTQLLQQLLGDAGVKTNVPSPPDDVRYNTNENVAAKLALSYRSFPLQQTPSKDLKLLDDAGVIHTFPDFQNNNKRRINWRNFSKRRYNKLFKKSSHTTNVGFAKRYNKRLLFAVQNHLYPSIVKSRWHAFPRII</sequence>
<keyword evidence="1" id="KW-0732">Signal</keyword>
<accession>A0A1Y1MLF5</accession>